<keyword evidence="3 10" id="KW-0547">Nucleotide-binding</keyword>
<dbReference type="PANTHER" id="PTHR43134">
    <property type="entry name" value="SIGNAL RECOGNITION PARTICLE RECEPTOR SUBUNIT ALPHA"/>
    <property type="match status" value="1"/>
</dbReference>
<dbReference type="PANTHER" id="PTHR43134:SF1">
    <property type="entry name" value="SIGNAL RECOGNITION PARTICLE RECEPTOR SUBUNIT ALPHA"/>
    <property type="match status" value="1"/>
</dbReference>
<dbReference type="GO" id="GO:0005047">
    <property type="term" value="F:signal recognition particle binding"/>
    <property type="evidence" value="ECO:0007669"/>
    <property type="project" value="TreeGrafter"/>
</dbReference>
<dbReference type="SMART" id="SM00963">
    <property type="entry name" value="SRP54_N"/>
    <property type="match status" value="1"/>
</dbReference>
<comment type="caution">
    <text evidence="13">The sequence shown here is derived from an EMBL/GenBank/DDBJ whole genome shotgun (WGS) entry which is preliminary data.</text>
</comment>
<organism evidence="13 14">
    <name type="scientific">Variovorax paradoxus</name>
    <dbReference type="NCBI Taxonomy" id="34073"/>
    <lineage>
        <taxon>Bacteria</taxon>
        <taxon>Pseudomonadati</taxon>
        <taxon>Pseudomonadota</taxon>
        <taxon>Betaproteobacteria</taxon>
        <taxon>Burkholderiales</taxon>
        <taxon>Comamonadaceae</taxon>
        <taxon>Variovorax</taxon>
    </lineage>
</organism>
<dbReference type="Gene3D" id="3.40.50.300">
    <property type="entry name" value="P-loop containing nucleotide triphosphate hydrolases"/>
    <property type="match status" value="1"/>
</dbReference>
<dbReference type="EC" id="3.6.5.4" evidence="10"/>
<feature type="compositionally biased region" description="Low complexity" evidence="11">
    <location>
        <begin position="37"/>
        <end position="48"/>
    </location>
</feature>
<dbReference type="NCBIfam" id="TIGR00064">
    <property type="entry name" value="ftsY"/>
    <property type="match status" value="1"/>
</dbReference>
<dbReference type="Gene3D" id="1.20.120.140">
    <property type="entry name" value="Signal recognition particle SRP54, nucleotide-binding domain"/>
    <property type="match status" value="1"/>
</dbReference>
<dbReference type="SMART" id="SM00382">
    <property type="entry name" value="AAA"/>
    <property type="match status" value="1"/>
</dbReference>
<dbReference type="Pfam" id="PF00448">
    <property type="entry name" value="SRP54"/>
    <property type="match status" value="1"/>
</dbReference>
<dbReference type="InterPro" id="IPR042101">
    <property type="entry name" value="SRP54_N_sf"/>
</dbReference>
<evidence type="ECO:0000313" key="13">
    <source>
        <dbReference type="EMBL" id="MDR6427101.1"/>
    </source>
</evidence>
<evidence type="ECO:0000256" key="9">
    <source>
        <dbReference type="ARBA" id="ARBA00053570"/>
    </source>
</evidence>
<dbReference type="FunFam" id="3.40.50.300:FF:000053">
    <property type="entry name" value="Signal recognition particle receptor FtsY"/>
    <property type="match status" value="1"/>
</dbReference>
<dbReference type="GO" id="GO:0005525">
    <property type="term" value="F:GTP binding"/>
    <property type="evidence" value="ECO:0007669"/>
    <property type="project" value="UniProtKB-UniRule"/>
</dbReference>
<evidence type="ECO:0000256" key="4">
    <source>
        <dbReference type="ARBA" id="ARBA00022801"/>
    </source>
</evidence>
<keyword evidence="5 10" id="KW-0342">GTP-binding</keyword>
<comment type="subunit">
    <text evidence="10">Part of the signal recognition particle protein translocation system, which is composed of SRP and FtsY. SRP is a ribonucleoprotein composed of Ffh and a 4.5S RNA molecule.</text>
</comment>
<comment type="catalytic activity">
    <reaction evidence="8 10">
        <text>GTP + H2O = GDP + phosphate + H(+)</text>
        <dbReference type="Rhea" id="RHEA:19669"/>
        <dbReference type="ChEBI" id="CHEBI:15377"/>
        <dbReference type="ChEBI" id="CHEBI:15378"/>
        <dbReference type="ChEBI" id="CHEBI:37565"/>
        <dbReference type="ChEBI" id="CHEBI:43474"/>
        <dbReference type="ChEBI" id="CHEBI:58189"/>
        <dbReference type="EC" id="3.6.5.4"/>
    </reaction>
</comment>
<sequence>MFSFFKKKPPAESPAAPAPSRAVEPVPAPEPAPAPAAAPARSVFSPSSWFGSKPAAEEAAPPPAAPDTAPPVAPPPAPAAAPNLAPVPAAPVPTPAVPTVPPPPPTLATEAAMPAERKGWFDKLKTGLRKTGTGIQAVFVNAQIDEALYEELESALLMADAGVKATEYLLEDLRGRVKRQMATDAAQVKRLLADAITDLLQPLEKPLVIGQFTPTVIMVAGVNGAGKTTSIGKLTKHLASEGASVLLAAADTFRAAAREQLLVWADRNTVEIVSQEGGDPSAVSFDAVTAGKARGKDVVLVDTAGRLPTQLHLMDELKKIKRVVTKADASAPHEVLLVIDGNTGQNALAQVRAFDETLGLTGLVVTKLDGTAKGGVLCAIARERPIPVYFIGVGEKLEDLETFNAREFAMALLG</sequence>
<dbReference type="SUPFAM" id="SSF52540">
    <property type="entry name" value="P-loop containing nucleoside triphosphate hydrolases"/>
    <property type="match status" value="1"/>
</dbReference>
<proteinExistence type="inferred from homology"/>
<keyword evidence="7 10" id="KW-0675">Receptor</keyword>
<dbReference type="RefSeq" id="WP_192322446.1">
    <property type="nucleotide sequence ID" value="NZ_JAUSRU010000013.1"/>
</dbReference>
<keyword evidence="4 10" id="KW-0378">Hydrolase</keyword>
<evidence type="ECO:0000256" key="5">
    <source>
        <dbReference type="ARBA" id="ARBA00023134"/>
    </source>
</evidence>
<feature type="binding site" evidence="10">
    <location>
        <begin position="221"/>
        <end position="228"/>
    </location>
    <ligand>
        <name>GTP</name>
        <dbReference type="ChEBI" id="CHEBI:37565"/>
    </ligand>
</feature>
<dbReference type="PROSITE" id="PS00300">
    <property type="entry name" value="SRP54"/>
    <property type="match status" value="1"/>
</dbReference>
<keyword evidence="1 10" id="KW-1003">Cell membrane</keyword>
<dbReference type="AlphaFoldDB" id="A0AAE3Y0I4"/>
<dbReference type="Pfam" id="PF02881">
    <property type="entry name" value="SRP54_N"/>
    <property type="match status" value="1"/>
</dbReference>
<accession>A0AAE3Y0I4</accession>
<keyword evidence="2 10" id="KW-0963">Cytoplasm</keyword>
<evidence type="ECO:0000256" key="11">
    <source>
        <dbReference type="SAM" id="MobiDB-lite"/>
    </source>
</evidence>
<name>A0AAE3Y0I4_VARPD</name>
<dbReference type="InterPro" id="IPR013822">
    <property type="entry name" value="Signal_recog_particl_SRP54_hlx"/>
</dbReference>
<evidence type="ECO:0000313" key="14">
    <source>
        <dbReference type="Proteomes" id="UP001184828"/>
    </source>
</evidence>
<evidence type="ECO:0000256" key="6">
    <source>
        <dbReference type="ARBA" id="ARBA00023136"/>
    </source>
</evidence>
<protein>
    <recommendedName>
        <fullName evidence="10">Signal recognition particle receptor FtsY</fullName>
        <shortName evidence="10">SRP receptor</shortName>
        <ecNumber evidence="10">3.6.5.4</ecNumber>
    </recommendedName>
</protein>
<dbReference type="InterPro" id="IPR000897">
    <property type="entry name" value="SRP54_GTPase_dom"/>
</dbReference>
<dbReference type="HAMAP" id="MF_00920">
    <property type="entry name" value="FtsY"/>
    <property type="match status" value="1"/>
</dbReference>
<dbReference type="GO" id="GO:0006614">
    <property type="term" value="P:SRP-dependent cotranslational protein targeting to membrane"/>
    <property type="evidence" value="ECO:0007669"/>
    <property type="project" value="InterPro"/>
</dbReference>
<evidence type="ECO:0000256" key="2">
    <source>
        <dbReference type="ARBA" id="ARBA00022490"/>
    </source>
</evidence>
<comment type="function">
    <text evidence="9 10">Involved in targeting and insertion of nascent membrane proteins into the cytoplasmic membrane. Acts as a receptor for the complex formed by the signal recognition particle (SRP) and the ribosome-nascent chain (RNC). Interaction with SRP-RNC leads to the transfer of the RNC complex to the Sec translocase for insertion into the membrane, the hydrolysis of GTP by both Ffh and FtsY, and the dissociation of the SRP-FtsY complex into the individual components.</text>
</comment>
<feature type="binding site" evidence="10">
    <location>
        <begin position="366"/>
        <end position="369"/>
    </location>
    <ligand>
        <name>GTP</name>
        <dbReference type="ChEBI" id="CHEBI:37565"/>
    </ligand>
</feature>
<dbReference type="InterPro" id="IPR003593">
    <property type="entry name" value="AAA+_ATPase"/>
</dbReference>
<feature type="domain" description="SRP54-type proteins GTP-binding" evidence="12">
    <location>
        <begin position="387"/>
        <end position="400"/>
    </location>
</feature>
<reference evidence="13" key="1">
    <citation type="submission" date="2023-07" db="EMBL/GenBank/DDBJ databases">
        <title>Sorghum-associated microbial communities from plants grown in Nebraska, USA.</title>
        <authorList>
            <person name="Schachtman D."/>
        </authorList>
    </citation>
    <scope>NUCLEOTIDE SEQUENCE</scope>
    <source>
        <strain evidence="13">DS2114</strain>
    </source>
</reference>
<dbReference type="SMART" id="SM00962">
    <property type="entry name" value="SRP54"/>
    <property type="match status" value="1"/>
</dbReference>
<evidence type="ECO:0000256" key="1">
    <source>
        <dbReference type="ARBA" id="ARBA00022475"/>
    </source>
</evidence>
<dbReference type="Proteomes" id="UP001184828">
    <property type="component" value="Unassembled WGS sequence"/>
</dbReference>
<feature type="binding site" evidence="10">
    <location>
        <begin position="302"/>
        <end position="306"/>
    </location>
    <ligand>
        <name>GTP</name>
        <dbReference type="ChEBI" id="CHEBI:37565"/>
    </ligand>
</feature>
<dbReference type="GO" id="GO:0005886">
    <property type="term" value="C:plasma membrane"/>
    <property type="evidence" value="ECO:0007669"/>
    <property type="project" value="UniProtKB-SubCell"/>
</dbReference>
<comment type="similarity">
    <text evidence="10">Belongs to the GTP-binding SRP family. FtsY subfamily.</text>
</comment>
<dbReference type="EMBL" id="JAVDQZ010000004">
    <property type="protein sequence ID" value="MDR6427101.1"/>
    <property type="molecule type" value="Genomic_DNA"/>
</dbReference>
<evidence type="ECO:0000256" key="3">
    <source>
        <dbReference type="ARBA" id="ARBA00022741"/>
    </source>
</evidence>
<feature type="compositionally biased region" description="Pro residues" evidence="11">
    <location>
        <begin position="26"/>
        <end position="36"/>
    </location>
</feature>
<evidence type="ECO:0000256" key="7">
    <source>
        <dbReference type="ARBA" id="ARBA00023170"/>
    </source>
</evidence>
<evidence type="ECO:0000259" key="12">
    <source>
        <dbReference type="PROSITE" id="PS00300"/>
    </source>
</evidence>
<feature type="compositionally biased region" description="Low complexity" evidence="11">
    <location>
        <begin position="13"/>
        <end position="25"/>
    </location>
</feature>
<evidence type="ECO:0000256" key="8">
    <source>
        <dbReference type="ARBA" id="ARBA00048027"/>
    </source>
</evidence>
<feature type="compositionally biased region" description="Pro residues" evidence="11">
    <location>
        <begin position="60"/>
        <end position="79"/>
    </location>
</feature>
<feature type="region of interest" description="Disordered" evidence="11">
    <location>
        <begin position="1"/>
        <end position="86"/>
    </location>
</feature>
<dbReference type="GO" id="GO:0005737">
    <property type="term" value="C:cytoplasm"/>
    <property type="evidence" value="ECO:0007669"/>
    <property type="project" value="UniProtKB-SubCell"/>
</dbReference>
<dbReference type="InterPro" id="IPR027417">
    <property type="entry name" value="P-loop_NTPase"/>
</dbReference>
<dbReference type="InterPro" id="IPR004390">
    <property type="entry name" value="SR_rcpt_FtsY"/>
</dbReference>
<comment type="subcellular location">
    <subcellularLocation>
        <location evidence="10">Cell membrane</location>
        <topology evidence="10">Peripheral membrane protein</topology>
        <orientation evidence="10">Cytoplasmic side</orientation>
    </subcellularLocation>
    <subcellularLocation>
        <location evidence="10">Cytoplasm</location>
    </subcellularLocation>
</comment>
<gene>
    <name evidence="10" type="primary">ftsY</name>
    <name evidence="13" type="ORF">J2738_003239</name>
</gene>
<evidence type="ECO:0000256" key="10">
    <source>
        <dbReference type="HAMAP-Rule" id="MF_00920"/>
    </source>
</evidence>
<dbReference type="FunFam" id="1.20.120.140:FF:000002">
    <property type="entry name" value="Signal recognition particle receptor FtsY"/>
    <property type="match status" value="1"/>
</dbReference>
<dbReference type="GO" id="GO:0003924">
    <property type="term" value="F:GTPase activity"/>
    <property type="evidence" value="ECO:0007669"/>
    <property type="project" value="UniProtKB-UniRule"/>
</dbReference>
<dbReference type="SUPFAM" id="SSF47364">
    <property type="entry name" value="Domain of the SRP/SRP receptor G-proteins"/>
    <property type="match status" value="1"/>
</dbReference>
<keyword evidence="6 10" id="KW-0472">Membrane</keyword>
<dbReference type="InterPro" id="IPR036225">
    <property type="entry name" value="SRP/SRP_N"/>
</dbReference>